<gene>
    <name evidence="3" type="ORF">A1O5_07477</name>
</gene>
<organism evidence="3 4">
    <name type="scientific">Cladophialophora psammophila CBS 110553</name>
    <dbReference type="NCBI Taxonomy" id="1182543"/>
    <lineage>
        <taxon>Eukaryota</taxon>
        <taxon>Fungi</taxon>
        <taxon>Dikarya</taxon>
        <taxon>Ascomycota</taxon>
        <taxon>Pezizomycotina</taxon>
        <taxon>Eurotiomycetes</taxon>
        <taxon>Chaetothyriomycetidae</taxon>
        <taxon>Chaetothyriales</taxon>
        <taxon>Herpotrichiellaceae</taxon>
        <taxon>Cladophialophora</taxon>
    </lineage>
</organism>
<dbReference type="EMBL" id="AMGX01000011">
    <property type="protein sequence ID" value="EXJ69441.1"/>
    <property type="molecule type" value="Genomic_DNA"/>
</dbReference>
<evidence type="ECO:0000256" key="1">
    <source>
        <dbReference type="SAM" id="MobiDB-lite"/>
    </source>
</evidence>
<dbReference type="HOGENOM" id="CLU_1170548_0_0_1"/>
<dbReference type="OrthoDB" id="5405781at2759"/>
<proteinExistence type="predicted"/>
<dbReference type="GeneID" id="19192183"/>
<dbReference type="AlphaFoldDB" id="W9WXR9"/>
<evidence type="ECO:0000313" key="4">
    <source>
        <dbReference type="Proteomes" id="UP000019471"/>
    </source>
</evidence>
<reference evidence="3 4" key="1">
    <citation type="submission" date="2013-03" db="EMBL/GenBank/DDBJ databases">
        <title>The Genome Sequence of Cladophialophora psammophila CBS 110553.</title>
        <authorList>
            <consortium name="The Broad Institute Genomics Platform"/>
            <person name="Cuomo C."/>
            <person name="de Hoog S."/>
            <person name="Gorbushina A."/>
            <person name="Walker B."/>
            <person name="Young S.K."/>
            <person name="Zeng Q."/>
            <person name="Gargeya S."/>
            <person name="Fitzgerald M."/>
            <person name="Haas B."/>
            <person name="Abouelleil A."/>
            <person name="Allen A.W."/>
            <person name="Alvarado L."/>
            <person name="Arachchi H.M."/>
            <person name="Berlin A.M."/>
            <person name="Chapman S.B."/>
            <person name="Gainer-Dewar J."/>
            <person name="Goldberg J."/>
            <person name="Griggs A."/>
            <person name="Gujja S."/>
            <person name="Hansen M."/>
            <person name="Howarth C."/>
            <person name="Imamovic A."/>
            <person name="Ireland A."/>
            <person name="Larimer J."/>
            <person name="McCowan C."/>
            <person name="Murphy C."/>
            <person name="Pearson M."/>
            <person name="Poon T.W."/>
            <person name="Priest M."/>
            <person name="Roberts A."/>
            <person name="Saif S."/>
            <person name="Shea T."/>
            <person name="Sisk P."/>
            <person name="Sykes S."/>
            <person name="Wortman J."/>
            <person name="Nusbaum C."/>
            <person name="Birren B."/>
        </authorList>
    </citation>
    <scope>NUCLEOTIDE SEQUENCE [LARGE SCALE GENOMIC DNA]</scope>
    <source>
        <strain evidence="3 4">CBS 110553</strain>
    </source>
</reference>
<dbReference type="Proteomes" id="UP000019471">
    <property type="component" value="Unassembled WGS sequence"/>
</dbReference>
<keyword evidence="2" id="KW-1133">Transmembrane helix</keyword>
<feature type="transmembrane region" description="Helical" evidence="2">
    <location>
        <begin position="93"/>
        <end position="109"/>
    </location>
</feature>
<evidence type="ECO:0008006" key="5">
    <source>
        <dbReference type="Google" id="ProtNLM"/>
    </source>
</evidence>
<evidence type="ECO:0000256" key="2">
    <source>
        <dbReference type="SAM" id="Phobius"/>
    </source>
</evidence>
<keyword evidence="2" id="KW-0472">Membrane</keyword>
<sequence length="237" mass="26581">MTPIWRMVTLFIPIYWSLNWSRLIGDLCAASWASPLSELGLSDLPKVAAPYSPYLSPLIILVALLMMSYQSTWLHDTGIKYFPLDTSEALDRMYGSLGGIILTLGILISPHARWTLSRSPLLWLRKVSFAIYLLHGTFLRTIFTSVLHFGHPKTLVPEYNADGAEYHVERYPVPGYFQCAVATVVLGGCVGVASQVWNRRLEPVFATITSKLEVMATGKPEPETRPNESTILPRRKD</sequence>
<feature type="transmembrane region" description="Helical" evidence="2">
    <location>
        <begin position="129"/>
        <end position="150"/>
    </location>
</feature>
<feature type="transmembrane region" description="Helical" evidence="2">
    <location>
        <begin position="54"/>
        <end position="73"/>
    </location>
</feature>
<comment type="caution">
    <text evidence="3">The sequence shown here is derived from an EMBL/GenBank/DDBJ whole genome shotgun (WGS) entry which is preliminary data.</text>
</comment>
<dbReference type="STRING" id="1182543.W9WXR9"/>
<accession>W9WXR9</accession>
<name>W9WXR9_9EURO</name>
<keyword evidence="2" id="KW-0812">Transmembrane</keyword>
<keyword evidence="4" id="KW-1185">Reference proteome</keyword>
<evidence type="ECO:0000313" key="3">
    <source>
        <dbReference type="EMBL" id="EXJ69441.1"/>
    </source>
</evidence>
<dbReference type="RefSeq" id="XP_007746256.1">
    <property type="nucleotide sequence ID" value="XM_007748066.1"/>
</dbReference>
<protein>
    <recommendedName>
        <fullName evidence="5">Acyltransferase 3 domain-containing protein</fullName>
    </recommendedName>
</protein>
<feature type="transmembrane region" description="Helical" evidence="2">
    <location>
        <begin position="175"/>
        <end position="193"/>
    </location>
</feature>
<feature type="region of interest" description="Disordered" evidence="1">
    <location>
        <begin position="216"/>
        <end position="237"/>
    </location>
</feature>